<feature type="compositionally biased region" description="Basic and acidic residues" evidence="1">
    <location>
        <begin position="639"/>
        <end position="649"/>
    </location>
</feature>
<organism evidence="2 3">
    <name type="scientific">Actinoplanes auranticolor</name>
    <dbReference type="NCBI Taxonomy" id="47988"/>
    <lineage>
        <taxon>Bacteria</taxon>
        <taxon>Bacillati</taxon>
        <taxon>Actinomycetota</taxon>
        <taxon>Actinomycetes</taxon>
        <taxon>Micromonosporales</taxon>
        <taxon>Micromonosporaceae</taxon>
        <taxon>Actinoplanes</taxon>
    </lineage>
</organism>
<feature type="compositionally biased region" description="Basic and acidic residues" evidence="1">
    <location>
        <begin position="393"/>
        <end position="405"/>
    </location>
</feature>
<feature type="compositionally biased region" description="Low complexity" evidence="1">
    <location>
        <begin position="519"/>
        <end position="532"/>
    </location>
</feature>
<feature type="compositionally biased region" description="Pro residues" evidence="1">
    <location>
        <begin position="430"/>
        <end position="453"/>
    </location>
</feature>
<dbReference type="RefSeq" id="WP_212988208.1">
    <property type="nucleotide sequence ID" value="NZ_BAABEA010000009.1"/>
</dbReference>
<feature type="compositionally biased region" description="Basic and acidic residues" evidence="1">
    <location>
        <begin position="539"/>
        <end position="551"/>
    </location>
</feature>
<dbReference type="EMBL" id="BOQL01000018">
    <property type="protein sequence ID" value="GIM66117.1"/>
    <property type="molecule type" value="Genomic_DNA"/>
</dbReference>
<dbReference type="Proteomes" id="UP000681340">
    <property type="component" value="Unassembled WGS sequence"/>
</dbReference>
<keyword evidence="3" id="KW-1185">Reference proteome</keyword>
<feature type="compositionally biased region" description="Gly residues" evidence="1">
    <location>
        <begin position="628"/>
        <end position="638"/>
    </location>
</feature>
<feature type="compositionally biased region" description="Basic and acidic residues" evidence="1">
    <location>
        <begin position="656"/>
        <end position="681"/>
    </location>
</feature>
<feature type="compositionally biased region" description="Basic and acidic residues" evidence="1">
    <location>
        <begin position="715"/>
        <end position="741"/>
    </location>
</feature>
<comment type="caution">
    <text evidence="2">The sequence shown here is derived from an EMBL/GenBank/DDBJ whole genome shotgun (WGS) entry which is preliminary data.</text>
</comment>
<proteinExistence type="predicted"/>
<feature type="compositionally biased region" description="Low complexity" evidence="1">
    <location>
        <begin position="564"/>
        <end position="578"/>
    </location>
</feature>
<evidence type="ECO:0000256" key="1">
    <source>
        <dbReference type="SAM" id="MobiDB-lite"/>
    </source>
</evidence>
<evidence type="ECO:0000313" key="3">
    <source>
        <dbReference type="Proteomes" id="UP000681340"/>
    </source>
</evidence>
<accession>A0A919VK22</accession>
<protein>
    <submittedName>
        <fullName evidence="2">Uncharacterized protein</fullName>
    </submittedName>
</protein>
<feature type="region of interest" description="Disordered" evidence="1">
    <location>
        <begin position="393"/>
        <end position="758"/>
    </location>
</feature>
<evidence type="ECO:0000313" key="2">
    <source>
        <dbReference type="EMBL" id="GIM66117.1"/>
    </source>
</evidence>
<dbReference type="AlphaFoldDB" id="A0A919VK22"/>
<dbReference type="CDD" id="cd20739">
    <property type="entry name" value="PoNe_DUF637"/>
    <property type="match status" value="1"/>
</dbReference>
<name>A0A919VK22_9ACTN</name>
<gene>
    <name evidence="2" type="ORF">Aau02nite_21750</name>
</gene>
<sequence>MVIKPDAIPQFSGDLGAVETQATALNAAGSDFRLTGQEVHSTWQGLSAFYEAPEAATLFGATVRVRNDADTVSDDVQEVASALTQYVQVMRPIVARLSALQSEARTFVAGIDGDDDWRSDEGKVNQNNDLIRQVDTQLAAMMAAERQAANRINRLFGGTQWVVGDGSGNPNAYGFDAGALPAEAERPWGTSEERDLPWYQDGWNFVVGDYKGFFVDGLWGDVTGLFGLVNFFDWDTFSASWGGLWTLTGGVFTDPAKTGEAWKEFGKGLVAWDTWSEDPGRAFGLVVYNVFTLPLAPAKVGALGKGGKAAGAVAEGGADAAKAAEAARLTAAGKVLDEFGDVADVGKVDSLPTVADLATQVDLHLGDVLKANPDLQRALQDADALARVEAPARVDAPEARTRVDEPALVGAGRNGGTDLAPPRTGGGADLPPPRTGGGDGPPPRVSGDGPPPRVGGGDGADAPPPRVGGGGGGIDAPAPRTGDGAEVPTLRPGDGAEVPTPRTGDGGELPGGPGRDGEPGLPDTPGRTGDPDPLNPGRTVDDPPGPDRDAQDAPANPADDDPTGRPGDPADDGPGAPDRSPEQPAGDRTPGDVRADLDATGRDVDSTTDTGRDVDDTTDGRAADEAGQGAGDGSGGGRAADDGAGRADGDTAGGSRADDTGTRPLRPHEDPENPGHYKFAEDVTPAIRDTRYGRTLYEGPDGKWHADGDSMTDGSSRRDNGQLVDSRGHFLDDNNRPKDGIDAPSVVDTANKEKPLKLPKPELQDDLARDVQAKLDARTKLGDDMRSKWDTDLAEIVKKINGDQEFIEAGFKIDPSTMSSDLLKEAVVKAEDLLSTEELFKLENSGKEWLSLRQQYSDASERLGAVGGNLLEDRMFPGSQRLTGGDLAKGTPGNFDRILLDKDGKLVIIEEKGPRADLGSARATDPNKPDAPKIKAEQGSPEYLREILSKDEKLAKALEDEPELRELVEKAVRENNVRYLVARTTETGTVTVKDFVLDAQRWHPWSASVKEF</sequence>
<feature type="compositionally biased region" description="Gly residues" evidence="1">
    <location>
        <begin position="504"/>
        <end position="514"/>
    </location>
</feature>
<feature type="compositionally biased region" description="Basic and acidic residues" evidence="1">
    <location>
        <begin position="589"/>
        <end position="624"/>
    </location>
</feature>
<reference evidence="2" key="1">
    <citation type="submission" date="2021-03" db="EMBL/GenBank/DDBJ databases">
        <title>Whole genome shotgun sequence of Actinoplanes auranticolor NBRC 12245.</title>
        <authorList>
            <person name="Komaki H."/>
            <person name="Tamura T."/>
        </authorList>
    </citation>
    <scope>NUCLEOTIDE SEQUENCE</scope>
    <source>
        <strain evidence="2">NBRC 12245</strain>
    </source>
</reference>
<dbReference type="InterPro" id="IPR049762">
    <property type="entry name" value="PoNe_dom"/>
</dbReference>